<keyword evidence="1" id="KW-0472">Membrane</keyword>
<sequence length="163" mass="17209">MIGRPHDGTDRGMSIALTHVLTIGITTILIAMLLMSGSTMLDSETERSTQTSLETIGERLAGDIDNVDRAASTDDSVTLTTDHPQTVTNSRYTVELLAAAQCDDAPLLDGDEPCLKLSATDIDVTVYIPVVIDADIGDEQSASGGSIEISSDGDVIELTEANR</sequence>
<dbReference type="InterPro" id="IPR055690">
    <property type="entry name" value="DUF7266"/>
</dbReference>
<gene>
    <name evidence="2" type="ORF">C495_11184</name>
</gene>
<feature type="transmembrane region" description="Helical" evidence="1">
    <location>
        <begin position="12"/>
        <end position="34"/>
    </location>
</feature>
<keyword evidence="1" id="KW-0812">Transmembrane</keyword>
<protein>
    <recommendedName>
        <fullName evidence="4">Flagellin</fullName>
    </recommendedName>
</protein>
<dbReference type="STRING" id="1230460.C495_11184"/>
<reference evidence="2 3" key="1">
    <citation type="journal article" date="2014" name="PLoS Genet.">
        <title>Phylogenetically driven sequencing of extremely halophilic archaea reveals strategies for static and dynamic osmo-response.</title>
        <authorList>
            <person name="Becker E.A."/>
            <person name="Seitzer P.M."/>
            <person name="Tritt A."/>
            <person name="Larsen D."/>
            <person name="Krusor M."/>
            <person name="Yao A.I."/>
            <person name="Wu D."/>
            <person name="Madern D."/>
            <person name="Eisen J.A."/>
            <person name="Darling A.E."/>
            <person name="Facciotti M.T."/>
        </authorList>
    </citation>
    <scope>NUCLEOTIDE SEQUENCE [LARGE SCALE GENOMIC DNA]</scope>
    <source>
        <strain evidence="2 3">JCM 14089</strain>
    </source>
</reference>
<dbReference type="PATRIC" id="fig|1230460.4.peg.2272"/>
<evidence type="ECO:0008006" key="4">
    <source>
        <dbReference type="Google" id="ProtNLM"/>
    </source>
</evidence>
<evidence type="ECO:0000256" key="1">
    <source>
        <dbReference type="SAM" id="Phobius"/>
    </source>
</evidence>
<evidence type="ECO:0000313" key="3">
    <source>
        <dbReference type="Proteomes" id="UP000011661"/>
    </source>
</evidence>
<keyword evidence="3" id="KW-1185">Reference proteome</keyword>
<dbReference type="Pfam" id="PF23928">
    <property type="entry name" value="DUF7266"/>
    <property type="match status" value="1"/>
</dbReference>
<proteinExistence type="predicted"/>
<keyword evidence="1" id="KW-1133">Transmembrane helix</keyword>
<comment type="caution">
    <text evidence="2">The sequence shown here is derived from an EMBL/GenBank/DDBJ whole genome shotgun (WGS) entry which is preliminary data.</text>
</comment>
<dbReference type="EMBL" id="AOHX01000039">
    <property type="protein sequence ID" value="ELY44462.1"/>
    <property type="molecule type" value="Genomic_DNA"/>
</dbReference>
<dbReference type="OrthoDB" id="226715at2157"/>
<dbReference type="eggNOG" id="arCOG03926">
    <property type="taxonomic scope" value="Archaea"/>
</dbReference>
<dbReference type="AlphaFoldDB" id="L9W540"/>
<organism evidence="2 3">
    <name type="scientific">Natronorubrum sulfidifaciens JCM 14089</name>
    <dbReference type="NCBI Taxonomy" id="1230460"/>
    <lineage>
        <taxon>Archaea</taxon>
        <taxon>Methanobacteriati</taxon>
        <taxon>Methanobacteriota</taxon>
        <taxon>Stenosarchaea group</taxon>
        <taxon>Halobacteria</taxon>
        <taxon>Halobacteriales</taxon>
        <taxon>Natrialbaceae</taxon>
        <taxon>Natronorubrum</taxon>
    </lineage>
</organism>
<name>L9W540_9EURY</name>
<dbReference type="RefSeq" id="WP_008162909.1">
    <property type="nucleotide sequence ID" value="NZ_AOHX01000039.1"/>
</dbReference>
<accession>L9W540</accession>
<dbReference type="Proteomes" id="UP000011661">
    <property type="component" value="Unassembled WGS sequence"/>
</dbReference>
<evidence type="ECO:0000313" key="2">
    <source>
        <dbReference type="EMBL" id="ELY44462.1"/>
    </source>
</evidence>